<dbReference type="SUPFAM" id="SSF50923">
    <property type="entry name" value="Hemopexin-like domain"/>
    <property type="match status" value="1"/>
</dbReference>
<dbReference type="RefSeq" id="WP_306092263.1">
    <property type="nucleotide sequence ID" value="NZ_CP120992.1"/>
</dbReference>
<proteinExistence type="predicted"/>
<dbReference type="Pfam" id="PF00045">
    <property type="entry name" value="Hemopexin"/>
    <property type="match status" value="1"/>
</dbReference>
<reference evidence="1 2" key="1">
    <citation type="submission" date="2023-03" db="EMBL/GenBank/DDBJ databases">
        <title>Isolation and description of six Streptomyces strains from soil environments, able to metabolize different microbial glucans.</title>
        <authorList>
            <person name="Widen T."/>
            <person name="Larsbrink J."/>
        </authorList>
    </citation>
    <scope>NUCLEOTIDE SEQUENCE [LARGE SCALE GENOMIC DNA]</scope>
    <source>
        <strain evidence="1 2">Mut2</strain>
    </source>
</reference>
<accession>A0ABY9IDR6</accession>
<sequence length="55" mass="6447">MSDRAAYFFKGDRYLRYNITNDTVDVDPTEISDNWPALPTEFQNDLDTVVDWDEA</sequence>
<dbReference type="Proteomes" id="UP001229952">
    <property type="component" value="Chromosome"/>
</dbReference>
<evidence type="ECO:0000313" key="2">
    <source>
        <dbReference type="Proteomes" id="UP001229952"/>
    </source>
</evidence>
<organism evidence="1 2">
    <name type="scientific">Streptomyces laculatispora</name>
    <dbReference type="NCBI Taxonomy" id="887464"/>
    <lineage>
        <taxon>Bacteria</taxon>
        <taxon>Bacillati</taxon>
        <taxon>Actinomycetota</taxon>
        <taxon>Actinomycetes</taxon>
        <taxon>Kitasatosporales</taxon>
        <taxon>Streptomycetaceae</taxon>
        <taxon>Streptomyces</taxon>
    </lineage>
</organism>
<evidence type="ECO:0000313" key="1">
    <source>
        <dbReference type="EMBL" id="WLQ45051.1"/>
    </source>
</evidence>
<protein>
    <submittedName>
        <fullName evidence="1">Hemopexin repeat-containing protein</fullName>
    </submittedName>
</protein>
<name>A0ABY9IDR6_9ACTN</name>
<dbReference type="InterPro" id="IPR018487">
    <property type="entry name" value="Hemopexin-like_repeat"/>
</dbReference>
<dbReference type="InterPro" id="IPR036375">
    <property type="entry name" value="Hemopexin-like_dom_sf"/>
</dbReference>
<dbReference type="EMBL" id="CP120992">
    <property type="protein sequence ID" value="WLQ45051.1"/>
    <property type="molecule type" value="Genomic_DNA"/>
</dbReference>
<dbReference type="PROSITE" id="PS51642">
    <property type="entry name" value="HEMOPEXIN_2"/>
    <property type="match status" value="1"/>
</dbReference>
<gene>
    <name evidence="1" type="ORF">P8A22_37300</name>
</gene>
<dbReference type="Gene3D" id="2.110.10.10">
    <property type="entry name" value="Hemopexin-like domain"/>
    <property type="match status" value="1"/>
</dbReference>
<keyword evidence="2" id="KW-1185">Reference proteome</keyword>